<dbReference type="PANTHER" id="PTHR14969:SF13">
    <property type="entry name" value="AT30094P"/>
    <property type="match status" value="1"/>
</dbReference>
<dbReference type="InterPro" id="IPR036938">
    <property type="entry name" value="PAP2/HPO_sf"/>
</dbReference>
<dbReference type="CDD" id="cd03392">
    <property type="entry name" value="PAP2_like_2"/>
    <property type="match status" value="1"/>
</dbReference>
<gene>
    <name evidence="3" type="primary">bcrC</name>
    <name evidence="3" type="ORF">A6302_00786</name>
</gene>
<protein>
    <submittedName>
        <fullName evidence="3">Undecaprenyl-diphosphatase BcrC</fullName>
        <ecNumber evidence="3">3.6.1.27</ecNumber>
    </submittedName>
</protein>
<keyword evidence="1" id="KW-0472">Membrane</keyword>
<dbReference type="SMART" id="SM00014">
    <property type="entry name" value="acidPPc"/>
    <property type="match status" value="1"/>
</dbReference>
<dbReference type="EC" id="3.6.1.27" evidence="3"/>
<organism evidence="3 4">
    <name type="scientific">Methylobrevis pamukkalensis</name>
    <dbReference type="NCBI Taxonomy" id="1439726"/>
    <lineage>
        <taxon>Bacteria</taxon>
        <taxon>Pseudomonadati</taxon>
        <taxon>Pseudomonadota</taxon>
        <taxon>Alphaproteobacteria</taxon>
        <taxon>Hyphomicrobiales</taxon>
        <taxon>Pleomorphomonadaceae</taxon>
        <taxon>Methylobrevis</taxon>
    </lineage>
</organism>
<feature type="transmembrane region" description="Helical" evidence="1">
    <location>
        <begin position="207"/>
        <end position="228"/>
    </location>
</feature>
<dbReference type="Gene3D" id="1.20.144.10">
    <property type="entry name" value="Phosphatidic acid phosphatase type 2/haloperoxidase"/>
    <property type="match status" value="2"/>
</dbReference>
<name>A0A1E3H6B4_9HYPH</name>
<dbReference type="PATRIC" id="fig|1439726.3.peg.824"/>
<comment type="caution">
    <text evidence="3">The sequence shown here is derived from an EMBL/GenBank/DDBJ whole genome shotgun (WGS) entry which is preliminary data.</text>
</comment>
<dbReference type="AlphaFoldDB" id="A0A1E3H6B4"/>
<keyword evidence="1" id="KW-0812">Transmembrane</keyword>
<dbReference type="InterPro" id="IPR000326">
    <property type="entry name" value="PAP2/HPO"/>
</dbReference>
<accession>A0A1E3H6B4</accession>
<dbReference type="SUPFAM" id="SSF48317">
    <property type="entry name" value="Acid phosphatase/Vanadium-dependent haloperoxidase"/>
    <property type="match status" value="1"/>
</dbReference>
<keyword evidence="1" id="KW-1133">Transmembrane helix</keyword>
<evidence type="ECO:0000313" key="3">
    <source>
        <dbReference type="EMBL" id="ODN71854.1"/>
    </source>
</evidence>
<dbReference type="GO" id="GO:0050380">
    <property type="term" value="F:undecaprenyl-diphosphatase activity"/>
    <property type="evidence" value="ECO:0007669"/>
    <property type="project" value="UniProtKB-EC"/>
</dbReference>
<feature type="transmembrane region" description="Helical" evidence="1">
    <location>
        <begin position="180"/>
        <end position="201"/>
    </location>
</feature>
<dbReference type="RefSeq" id="WP_069305879.1">
    <property type="nucleotide sequence ID" value="NZ_MCRJ01000012.1"/>
</dbReference>
<feature type="transmembrane region" description="Helical" evidence="1">
    <location>
        <begin position="80"/>
        <end position="102"/>
    </location>
</feature>
<feature type="transmembrane region" description="Helical" evidence="1">
    <location>
        <begin position="150"/>
        <end position="168"/>
    </location>
</feature>
<dbReference type="Proteomes" id="UP000094622">
    <property type="component" value="Unassembled WGS sequence"/>
</dbReference>
<keyword evidence="3" id="KW-0378">Hydrolase</keyword>
<feature type="transmembrane region" description="Helical" evidence="1">
    <location>
        <begin position="20"/>
        <end position="39"/>
    </location>
</feature>
<dbReference type="Pfam" id="PF01569">
    <property type="entry name" value="PAP2"/>
    <property type="match status" value="1"/>
</dbReference>
<dbReference type="OrthoDB" id="9801622at2"/>
<dbReference type="PANTHER" id="PTHR14969">
    <property type="entry name" value="SPHINGOSINE-1-PHOSPHATE PHOSPHOHYDROLASE"/>
    <property type="match status" value="1"/>
</dbReference>
<evidence type="ECO:0000256" key="1">
    <source>
        <dbReference type="SAM" id="Phobius"/>
    </source>
</evidence>
<evidence type="ECO:0000313" key="4">
    <source>
        <dbReference type="Proteomes" id="UP000094622"/>
    </source>
</evidence>
<feature type="transmembrane region" description="Helical" evidence="1">
    <location>
        <begin position="109"/>
        <end position="130"/>
    </location>
</feature>
<evidence type="ECO:0000259" key="2">
    <source>
        <dbReference type="SMART" id="SM00014"/>
    </source>
</evidence>
<feature type="domain" description="Phosphatidic acid phosphatase type 2/haloperoxidase" evidence="2">
    <location>
        <begin position="108"/>
        <end position="222"/>
    </location>
</feature>
<reference evidence="3 4" key="1">
    <citation type="submission" date="2016-07" db="EMBL/GenBank/DDBJ databases">
        <title>Draft Genome Sequence of Methylobrevis pamukkalensis PK2.</title>
        <authorList>
            <person name="Vasilenko O.V."/>
            <person name="Doronina N.V."/>
            <person name="Shmareva M.N."/>
            <person name="Tarlachkov S.V."/>
            <person name="Mustakhimov I."/>
            <person name="Trotsenko Y.A."/>
        </authorList>
    </citation>
    <scope>NUCLEOTIDE SEQUENCE [LARGE SCALE GENOMIC DNA]</scope>
    <source>
        <strain evidence="3 4">PK2</strain>
    </source>
</reference>
<sequence length="242" mass="26291">MPQFRFDLLKIYVWARSELATLSLIILFCGSLLAFIQIAEEVSEDETHALDTAVLLALRNPADHADPIGPPWLESAVKDITSLGSITVLTLLTLAAIGYLIAKGKRRNALIVAASVIGGMVLSTLMKNLFARPRPDLVAHLTDIHTMSFPSGHAMLSAATYLTLGALLARVEPDRRTRAYVLGIAIVLTMLIGLSRIYLGVHYPTDVLAGWCAGAAWAILCWMTALWLQGRSKTPEDPSRSS</sequence>
<dbReference type="EMBL" id="MCRJ01000012">
    <property type="protein sequence ID" value="ODN71854.1"/>
    <property type="molecule type" value="Genomic_DNA"/>
</dbReference>
<keyword evidence="4" id="KW-1185">Reference proteome</keyword>
<proteinExistence type="predicted"/>